<evidence type="ECO:0000256" key="11">
    <source>
        <dbReference type="PROSITE-ProRule" id="PRU01360"/>
    </source>
</evidence>
<evidence type="ECO:0000256" key="2">
    <source>
        <dbReference type="ARBA" id="ARBA00022448"/>
    </source>
</evidence>
<dbReference type="Gene3D" id="2.40.170.20">
    <property type="entry name" value="TonB-dependent receptor, beta-barrel domain"/>
    <property type="match status" value="1"/>
</dbReference>
<dbReference type="AlphaFoldDB" id="A0A928UZ62"/>
<dbReference type="PANTHER" id="PTHR32552">
    <property type="entry name" value="FERRICHROME IRON RECEPTOR-RELATED"/>
    <property type="match status" value="1"/>
</dbReference>
<protein>
    <submittedName>
        <fullName evidence="16">TonB-dependent receptor</fullName>
    </submittedName>
</protein>
<feature type="domain" description="TonB-dependent receptor plug" evidence="15">
    <location>
        <begin position="60"/>
        <end position="168"/>
    </location>
</feature>
<dbReference type="RefSeq" id="WP_193906604.1">
    <property type="nucleotide sequence ID" value="NZ_PRDL01000001.1"/>
</dbReference>
<evidence type="ECO:0000313" key="17">
    <source>
        <dbReference type="Proteomes" id="UP000652567"/>
    </source>
</evidence>
<keyword evidence="13" id="KW-0732">Signal</keyword>
<evidence type="ECO:0000256" key="7">
    <source>
        <dbReference type="ARBA" id="ARBA00023065"/>
    </source>
</evidence>
<dbReference type="PANTHER" id="PTHR32552:SF81">
    <property type="entry name" value="TONB-DEPENDENT OUTER MEMBRANE RECEPTOR"/>
    <property type="match status" value="1"/>
</dbReference>
<keyword evidence="7" id="KW-0406">Ion transport</keyword>
<keyword evidence="17" id="KW-1185">Reference proteome</keyword>
<evidence type="ECO:0000259" key="15">
    <source>
        <dbReference type="Pfam" id="PF07715"/>
    </source>
</evidence>
<dbReference type="InterPro" id="IPR012910">
    <property type="entry name" value="Plug_dom"/>
</dbReference>
<evidence type="ECO:0000256" key="4">
    <source>
        <dbReference type="ARBA" id="ARBA00022496"/>
    </source>
</evidence>
<keyword evidence="8 12" id="KW-0798">TonB box</keyword>
<name>A0A928UZ62_9GAMM</name>
<dbReference type="GO" id="GO:0009279">
    <property type="term" value="C:cell outer membrane"/>
    <property type="evidence" value="ECO:0007669"/>
    <property type="project" value="UniProtKB-SubCell"/>
</dbReference>
<comment type="similarity">
    <text evidence="11 12">Belongs to the TonB-dependent receptor family.</text>
</comment>
<dbReference type="InterPro" id="IPR000531">
    <property type="entry name" value="Beta-barrel_TonB"/>
</dbReference>
<evidence type="ECO:0000256" key="9">
    <source>
        <dbReference type="ARBA" id="ARBA00023136"/>
    </source>
</evidence>
<keyword evidence="2 11" id="KW-0813">Transport</keyword>
<dbReference type="Pfam" id="PF07715">
    <property type="entry name" value="Plug"/>
    <property type="match status" value="1"/>
</dbReference>
<feature type="chain" id="PRO_5038057030" evidence="13">
    <location>
        <begin position="26"/>
        <end position="739"/>
    </location>
</feature>
<evidence type="ECO:0000256" key="12">
    <source>
        <dbReference type="RuleBase" id="RU003357"/>
    </source>
</evidence>
<reference evidence="16" key="1">
    <citation type="submission" date="2018-07" db="EMBL/GenBank/DDBJ databases">
        <title>Genome assembly of strain Ka43.</title>
        <authorList>
            <person name="Kukolya J."/>
            <person name="Nagy I."/>
            <person name="Horvath B."/>
            <person name="Toth A."/>
        </authorList>
    </citation>
    <scope>NUCLEOTIDE SEQUENCE</scope>
    <source>
        <strain evidence="16">KB43</strain>
    </source>
</reference>
<evidence type="ECO:0000256" key="13">
    <source>
        <dbReference type="SAM" id="SignalP"/>
    </source>
</evidence>
<keyword evidence="3 11" id="KW-1134">Transmembrane beta strand</keyword>
<sequence length="739" mass="81946">MKTKALLFNSLLVTSLGLSAGSVFAQSGQAATQDEAKAKGRQNLVVEELLVTAERREQSIQKIASAVSLIGGDTIRDSEVRNAGDVIRFVPNMSADTTDGHGRPKFYIRGIGLSDASIWNINPIGTYNDDVYIWNASTVGFPTFDLERVEVLRGPQGTLWGKNTTGGAIHFISKKPTFDPDGYLKASYGNYNESLLEGAIGGALIEDKLAGRLSLFTQSSDRYVQNPLNPGTEDWRDSAGRLQLLSTFSDDFSANLNIHFRDFSGPVLSNGNRNNLTQTRFKVPSAVDRDDQLDQLGGSLTLKKEFASGINLTSVTAVEDFEREQFGGDAVPYESTRTHSRFTVDQFSQEVRLTSSDDQQLTWILGAYLFNGTLESEAQTGVIPGSLNASGATKAISYKTSNYESEAESYALFGNVSYQFTEKFKLAVGLRGTSDTSKVDLRARSANAGFTFGNVNQWWVADNIQGAFRTTAVQDEEKTWEAFTYDITPGYDVTDNFRVYFRHAKGYNGGNFNAAAEQQNLVQVIEPEYLKSYEAGFKSEWFDSQVIFNLATFYYDYTDIQQKATTLDDNNQQILTFINAGGGYSRGLEAELTWLPIDNLTVQFNLGYNNTKFTDFQESPTNNVRGNWFNRVPRVISNIQLSYQIPLRSGASIVLDTDWAYRSKSYFNATNQIDRALIEDPYTIGNVSVGYNSPSGKYTVRAYSANVTDEIYRNTSLITGMYSHGSPRTYGVSASVKFF</sequence>
<dbReference type="Proteomes" id="UP000652567">
    <property type="component" value="Unassembled WGS sequence"/>
</dbReference>
<keyword evidence="5 11" id="KW-0812">Transmembrane</keyword>
<comment type="subcellular location">
    <subcellularLocation>
        <location evidence="1 11">Cell outer membrane</location>
        <topology evidence="1 11">Multi-pass membrane protein</topology>
    </subcellularLocation>
</comment>
<keyword evidence="16" id="KW-0675">Receptor</keyword>
<dbReference type="EMBL" id="PRDL01000001">
    <property type="protein sequence ID" value="MBE8715906.1"/>
    <property type="molecule type" value="Genomic_DNA"/>
</dbReference>
<evidence type="ECO:0000256" key="6">
    <source>
        <dbReference type="ARBA" id="ARBA00023004"/>
    </source>
</evidence>
<evidence type="ECO:0000256" key="5">
    <source>
        <dbReference type="ARBA" id="ARBA00022692"/>
    </source>
</evidence>
<gene>
    <name evidence="16" type="ORF">C4F51_01720</name>
</gene>
<evidence type="ECO:0000313" key="16">
    <source>
        <dbReference type="EMBL" id="MBE8715906.1"/>
    </source>
</evidence>
<feature type="signal peptide" evidence="13">
    <location>
        <begin position="1"/>
        <end position="25"/>
    </location>
</feature>
<dbReference type="InterPro" id="IPR036942">
    <property type="entry name" value="Beta-barrel_TonB_sf"/>
</dbReference>
<accession>A0A928UZ62</accession>
<dbReference type="Pfam" id="PF00593">
    <property type="entry name" value="TonB_dep_Rec_b-barrel"/>
    <property type="match status" value="1"/>
</dbReference>
<keyword evidence="4" id="KW-0410">Iron transport</keyword>
<keyword evidence="9 11" id="KW-0472">Membrane</keyword>
<evidence type="ECO:0000256" key="10">
    <source>
        <dbReference type="ARBA" id="ARBA00023237"/>
    </source>
</evidence>
<feature type="domain" description="TonB-dependent receptor-like beta-barrel" evidence="14">
    <location>
        <begin position="249"/>
        <end position="703"/>
    </location>
</feature>
<dbReference type="GO" id="GO:0006826">
    <property type="term" value="P:iron ion transport"/>
    <property type="evidence" value="ECO:0007669"/>
    <property type="project" value="UniProtKB-KW"/>
</dbReference>
<evidence type="ECO:0000256" key="8">
    <source>
        <dbReference type="ARBA" id="ARBA00023077"/>
    </source>
</evidence>
<keyword evidence="10 11" id="KW-0998">Cell outer membrane</keyword>
<evidence type="ECO:0000259" key="14">
    <source>
        <dbReference type="Pfam" id="PF00593"/>
    </source>
</evidence>
<evidence type="ECO:0000256" key="1">
    <source>
        <dbReference type="ARBA" id="ARBA00004571"/>
    </source>
</evidence>
<organism evidence="16 17">
    <name type="scientific">Cellvibrio polysaccharolyticus</name>
    <dbReference type="NCBI Taxonomy" id="2082724"/>
    <lineage>
        <taxon>Bacteria</taxon>
        <taxon>Pseudomonadati</taxon>
        <taxon>Pseudomonadota</taxon>
        <taxon>Gammaproteobacteria</taxon>
        <taxon>Cellvibrionales</taxon>
        <taxon>Cellvibrionaceae</taxon>
        <taxon>Cellvibrio</taxon>
    </lineage>
</organism>
<comment type="caution">
    <text evidence="16">The sequence shown here is derived from an EMBL/GenBank/DDBJ whole genome shotgun (WGS) entry which is preliminary data.</text>
</comment>
<proteinExistence type="inferred from homology"/>
<dbReference type="PROSITE" id="PS52016">
    <property type="entry name" value="TONB_DEPENDENT_REC_3"/>
    <property type="match status" value="1"/>
</dbReference>
<dbReference type="SUPFAM" id="SSF56935">
    <property type="entry name" value="Porins"/>
    <property type="match status" value="1"/>
</dbReference>
<evidence type="ECO:0000256" key="3">
    <source>
        <dbReference type="ARBA" id="ARBA00022452"/>
    </source>
</evidence>
<keyword evidence="6" id="KW-0408">Iron</keyword>
<dbReference type="InterPro" id="IPR039426">
    <property type="entry name" value="TonB-dep_rcpt-like"/>
</dbReference>